<name>M3EI71_9LEPT</name>
<accession>M3EI71</accession>
<comment type="caution">
    <text evidence="2">The sequence shown here is derived from an EMBL/GenBank/DDBJ whole genome shotgun (WGS) entry which is preliminary data.</text>
</comment>
<protein>
    <submittedName>
        <fullName evidence="2">DNA-binding helix-turn-helix protein</fullName>
    </submittedName>
</protein>
<keyword evidence="2" id="KW-0238">DNA-binding</keyword>
<evidence type="ECO:0000313" key="3">
    <source>
        <dbReference type="Proteomes" id="UP000011770"/>
    </source>
</evidence>
<organism evidence="2 3">
    <name type="scientific">Leptospira weilii serovar Topaz str. LT2116</name>
    <dbReference type="NCBI Taxonomy" id="1088540"/>
    <lineage>
        <taxon>Bacteria</taxon>
        <taxon>Pseudomonadati</taxon>
        <taxon>Spirochaetota</taxon>
        <taxon>Spirochaetia</taxon>
        <taxon>Leptospirales</taxon>
        <taxon>Leptospiraceae</taxon>
        <taxon>Leptospira</taxon>
    </lineage>
</organism>
<dbReference type="CDD" id="cd00093">
    <property type="entry name" value="HTH_XRE"/>
    <property type="match status" value="1"/>
</dbReference>
<dbReference type="Gene3D" id="1.10.260.40">
    <property type="entry name" value="lambda repressor-like DNA-binding domains"/>
    <property type="match status" value="1"/>
</dbReference>
<gene>
    <name evidence="2" type="ORF">LEP1GSC188_3879</name>
</gene>
<proteinExistence type="predicted"/>
<feature type="domain" description="HTH cro/C1-type" evidence="1">
    <location>
        <begin position="17"/>
        <end position="71"/>
    </location>
</feature>
<reference evidence="2 3" key="1">
    <citation type="submission" date="2013-01" db="EMBL/GenBank/DDBJ databases">
        <authorList>
            <person name="Harkins D.M."/>
            <person name="Durkin A.S."/>
            <person name="Brinkac L.M."/>
            <person name="Haft D.H."/>
            <person name="Selengut J.D."/>
            <person name="Sanka R."/>
            <person name="DePew J."/>
            <person name="Purushe J."/>
            <person name="Tulsiani S.M."/>
            <person name="Graham G.C."/>
            <person name="Burns M.-A."/>
            <person name="Dohnt M.F."/>
            <person name="Smythe L.D."/>
            <person name="McKay D.B."/>
            <person name="Craig S.B."/>
            <person name="Vinetz J.M."/>
            <person name="Sutton G.G."/>
            <person name="Nierman W.C."/>
            <person name="Fouts D.E."/>
        </authorList>
    </citation>
    <scope>NUCLEOTIDE SEQUENCE [LARGE SCALE GENOMIC DNA]</scope>
    <source>
        <strain evidence="2 3">LT2116</strain>
    </source>
</reference>
<dbReference type="Proteomes" id="UP000011770">
    <property type="component" value="Unassembled WGS sequence"/>
</dbReference>
<dbReference type="SMART" id="SM00530">
    <property type="entry name" value="HTH_XRE"/>
    <property type="match status" value="1"/>
</dbReference>
<sequence length="115" mass="13405">MFKSIHSREAKIFCKNLIAARKDADLTQFEVAMRLGQPQSYISKIESGERRLDVIEFWRIYKILGKSFEFFFHFDEKPEGSEKRSKTLKAASGKRKKSLLSPKSSESILLFVIHF</sequence>
<dbReference type="Pfam" id="PF01381">
    <property type="entry name" value="HTH_3"/>
    <property type="match status" value="1"/>
</dbReference>
<evidence type="ECO:0000259" key="1">
    <source>
        <dbReference type="PROSITE" id="PS50943"/>
    </source>
</evidence>
<dbReference type="SUPFAM" id="SSF47413">
    <property type="entry name" value="lambda repressor-like DNA-binding domains"/>
    <property type="match status" value="1"/>
</dbReference>
<dbReference type="InterPro" id="IPR010982">
    <property type="entry name" value="Lambda_DNA-bd_dom_sf"/>
</dbReference>
<dbReference type="AlphaFoldDB" id="M3EI71"/>
<dbReference type="PROSITE" id="PS50943">
    <property type="entry name" value="HTH_CROC1"/>
    <property type="match status" value="1"/>
</dbReference>
<evidence type="ECO:0000313" key="2">
    <source>
        <dbReference type="EMBL" id="EMF80753.1"/>
    </source>
</evidence>
<dbReference type="GO" id="GO:0003677">
    <property type="term" value="F:DNA binding"/>
    <property type="evidence" value="ECO:0007669"/>
    <property type="project" value="UniProtKB-KW"/>
</dbReference>
<dbReference type="InterPro" id="IPR001387">
    <property type="entry name" value="Cro/C1-type_HTH"/>
</dbReference>
<dbReference type="EMBL" id="AHOR02000047">
    <property type="protein sequence ID" value="EMF80753.1"/>
    <property type="molecule type" value="Genomic_DNA"/>
</dbReference>